<dbReference type="EMBL" id="CAJOBE010000146">
    <property type="protein sequence ID" value="CAF3580784.1"/>
    <property type="molecule type" value="Genomic_DNA"/>
</dbReference>
<dbReference type="SUPFAM" id="SSF101898">
    <property type="entry name" value="NHL repeat"/>
    <property type="match status" value="1"/>
</dbReference>
<dbReference type="Gene3D" id="2.120.10.30">
    <property type="entry name" value="TolB, C-terminal domain"/>
    <property type="match status" value="1"/>
</dbReference>
<dbReference type="EMBL" id="CAJOAX010000541">
    <property type="protein sequence ID" value="CAF3610736.1"/>
    <property type="molecule type" value="Genomic_DNA"/>
</dbReference>
<evidence type="ECO:0000313" key="1">
    <source>
        <dbReference type="EMBL" id="CAF3580723.1"/>
    </source>
</evidence>
<organism evidence="1 4">
    <name type="scientific">Rotaria sordida</name>
    <dbReference type="NCBI Taxonomy" id="392033"/>
    <lineage>
        <taxon>Eukaryota</taxon>
        <taxon>Metazoa</taxon>
        <taxon>Spiralia</taxon>
        <taxon>Gnathifera</taxon>
        <taxon>Rotifera</taxon>
        <taxon>Eurotatoria</taxon>
        <taxon>Bdelloidea</taxon>
        <taxon>Philodinida</taxon>
        <taxon>Philodinidae</taxon>
        <taxon>Rotaria</taxon>
    </lineage>
</organism>
<evidence type="ECO:0000313" key="4">
    <source>
        <dbReference type="Proteomes" id="UP000663874"/>
    </source>
</evidence>
<protein>
    <submittedName>
        <fullName evidence="1">Uncharacterized protein</fullName>
    </submittedName>
</protein>
<name>A0A818ME49_9BILA</name>
<dbReference type="Proteomes" id="UP000663874">
    <property type="component" value="Unassembled WGS sequence"/>
</dbReference>
<dbReference type="InterPro" id="IPR011042">
    <property type="entry name" value="6-blade_b-propeller_TolB-like"/>
</dbReference>
<reference evidence="1" key="1">
    <citation type="submission" date="2021-02" db="EMBL/GenBank/DDBJ databases">
        <authorList>
            <person name="Nowell W R."/>
        </authorList>
    </citation>
    <scope>NUCLEOTIDE SEQUENCE</scope>
</reference>
<gene>
    <name evidence="1" type="ORF">FNK824_LOCUS2415</name>
    <name evidence="2" type="ORF">FNK824_LOCUS2418</name>
    <name evidence="3" type="ORF">OTI717_LOCUS7290</name>
</gene>
<evidence type="ECO:0000313" key="2">
    <source>
        <dbReference type="EMBL" id="CAF3580784.1"/>
    </source>
</evidence>
<dbReference type="AlphaFoldDB" id="A0A818ME49"/>
<proteinExistence type="predicted"/>
<accession>A0A818ME49</accession>
<comment type="caution">
    <text evidence="1">The sequence shown here is derived from an EMBL/GenBank/DDBJ whole genome shotgun (WGS) entry which is preliminary data.</text>
</comment>
<dbReference type="EMBL" id="CAJOBE010000146">
    <property type="protein sequence ID" value="CAF3580723.1"/>
    <property type="molecule type" value="Genomic_DNA"/>
</dbReference>
<dbReference type="Proteomes" id="UP000663823">
    <property type="component" value="Unassembled WGS sequence"/>
</dbReference>
<evidence type="ECO:0000313" key="3">
    <source>
        <dbReference type="EMBL" id="CAF3610736.1"/>
    </source>
</evidence>
<sequence length="233" mass="25850">MIDVAHAVGRETFNKQIPYTANALRRPDVYLVSPRMQQTTQEDTVYKLARLNIQSTKRMILNISTNARWAQNGMTVAGGHGDGNATNQLDRPFGLFVDDDQTIVIADAWNYRVVQWKMGDTNGQVVAGGHGLGCGLDQLHFPTDLLIDEETNSLTISEWHNRRVVRWSRCSGTTQGGILIDGIDCFGLAMDDQRCLYISDFEKDEGRQYQIGNKHGTIVAGGHGKGDALNQLN</sequence>